<evidence type="ECO:0000256" key="1">
    <source>
        <dbReference type="SAM" id="MobiDB-lite"/>
    </source>
</evidence>
<evidence type="ECO:0000313" key="4">
    <source>
        <dbReference type="Proteomes" id="UP001190336"/>
    </source>
</evidence>
<feature type="region of interest" description="Disordered" evidence="1">
    <location>
        <begin position="434"/>
        <end position="467"/>
    </location>
</feature>
<accession>A0ABN9NMJ8</accession>
<dbReference type="Pfam" id="PF02720">
    <property type="entry name" value="DUF222"/>
    <property type="match status" value="1"/>
</dbReference>
<dbReference type="CDD" id="cd00085">
    <property type="entry name" value="HNHc"/>
    <property type="match status" value="1"/>
</dbReference>
<gene>
    <name evidence="3" type="ORF">MU0083_003851</name>
</gene>
<dbReference type="Proteomes" id="UP001190336">
    <property type="component" value="Chromosome"/>
</dbReference>
<reference evidence="3 4" key="1">
    <citation type="submission" date="2023-08" db="EMBL/GenBank/DDBJ databases">
        <authorList>
            <person name="Folkvardsen B D."/>
            <person name="Norman A."/>
        </authorList>
    </citation>
    <scope>NUCLEOTIDE SEQUENCE [LARGE SCALE GENOMIC DNA]</scope>
    <source>
        <strain evidence="3 4">Mu0083</strain>
    </source>
</reference>
<evidence type="ECO:0000313" key="3">
    <source>
        <dbReference type="EMBL" id="CAJ1506062.1"/>
    </source>
</evidence>
<evidence type="ECO:0000259" key="2">
    <source>
        <dbReference type="Pfam" id="PF02720"/>
    </source>
</evidence>
<dbReference type="EMBL" id="OY726394">
    <property type="protein sequence ID" value="CAJ1506062.1"/>
    <property type="molecule type" value="Genomic_DNA"/>
</dbReference>
<proteinExistence type="predicted"/>
<dbReference type="InterPro" id="IPR003615">
    <property type="entry name" value="HNH_nuc"/>
</dbReference>
<organism evidence="3 4">
    <name type="scientific">[Mycobacterium] kokjensenii</name>
    <dbReference type="NCBI Taxonomy" id="3064287"/>
    <lineage>
        <taxon>Bacteria</taxon>
        <taxon>Bacillati</taxon>
        <taxon>Actinomycetota</taxon>
        <taxon>Actinomycetes</taxon>
        <taxon>Mycobacteriales</taxon>
        <taxon>Mycobacteriaceae</taxon>
        <taxon>Mycolicibacter</taxon>
    </lineage>
</organism>
<sequence>MAEQVLTPAETARAAVRAELDRIDTAHARLRALDTDIVGNTFRIEVAERLETQHRTNRGLSYRILGEIADPTDGPDQPTSTATLDLLWQTLRIPRAELRRRIRIAARIRPRRNLTGPPRPPELPHLATAIEAGHLGDDHLKTITTTLDHLPTTVTSADRDRAEHTLVRHGREHDADFLRIAGQRITDHLNPDGNFTDHDRARRRTLSLGRQGPDGMSTLTGCLDPETRAYLETALAAVRPGHRRPNTPGTDTTGPDLRSNGQRNHDALKLTLRAGIASGELGTHRGVPVTVIATTTLAELNQALHATRDPAIPMPGPATTGGGSRLPLRDLITMAADSIHYLAVFDDHSNRPLYLGRSKRLATLDHRIICHARDRGCTRPGCPAPGYHCEVHHTPDWNNGGQTNPDQLHFACGCDHTTTTQGQLHTQVTDQGRLAWTDGTTPPAINHLHHPEELLNKPPDNDEKEDP</sequence>
<keyword evidence="4" id="KW-1185">Reference proteome</keyword>
<dbReference type="InterPro" id="IPR003870">
    <property type="entry name" value="DUF222"/>
</dbReference>
<feature type="compositionally biased region" description="Basic and acidic residues" evidence="1">
    <location>
        <begin position="449"/>
        <end position="467"/>
    </location>
</feature>
<feature type="region of interest" description="Disordered" evidence="1">
    <location>
        <begin position="239"/>
        <end position="262"/>
    </location>
</feature>
<protein>
    <submittedName>
        <fullName evidence="3">DUF222 domain-containing protein</fullName>
    </submittedName>
</protein>
<feature type="compositionally biased region" description="Low complexity" evidence="1">
    <location>
        <begin position="247"/>
        <end position="256"/>
    </location>
</feature>
<name>A0ABN9NMJ8_9MYCO</name>
<feature type="domain" description="DUF222" evidence="2">
    <location>
        <begin position="45"/>
        <end position="374"/>
    </location>
</feature>
<dbReference type="RefSeq" id="WP_308474494.1">
    <property type="nucleotide sequence ID" value="NZ_OY726394.1"/>
</dbReference>